<name>A0A4R1ASQ1_9BACI</name>
<dbReference type="AlphaFoldDB" id="A0A4R1ASQ1"/>
<reference evidence="1 2" key="1">
    <citation type="submission" date="2019-03" db="EMBL/GenBank/DDBJ databases">
        <authorList>
            <person name="Jensen L."/>
            <person name="Storgaard J."/>
            <person name="Sulaj E."/>
            <person name="Schramm A."/>
            <person name="Marshall I.P.G."/>
        </authorList>
    </citation>
    <scope>NUCLEOTIDE SEQUENCE [LARGE SCALE GENOMIC DNA]</scope>
    <source>
        <strain evidence="1 2">2017H2G3</strain>
    </source>
</reference>
<dbReference type="Proteomes" id="UP000293846">
    <property type="component" value="Unassembled WGS sequence"/>
</dbReference>
<dbReference type="STRING" id="1742358.GCA_001439605_01656"/>
<dbReference type="InterPro" id="IPR023393">
    <property type="entry name" value="START-like_dom_sf"/>
</dbReference>
<dbReference type="Gene3D" id="3.30.530.20">
    <property type="match status" value="1"/>
</dbReference>
<dbReference type="Pfam" id="PF10604">
    <property type="entry name" value="Polyketide_cyc2"/>
    <property type="match status" value="1"/>
</dbReference>
<gene>
    <name evidence="1" type="ORF">E0Y62_15510</name>
</gene>
<evidence type="ECO:0000313" key="1">
    <source>
        <dbReference type="EMBL" id="TCJ03211.1"/>
    </source>
</evidence>
<evidence type="ECO:0000313" key="2">
    <source>
        <dbReference type="Proteomes" id="UP000293846"/>
    </source>
</evidence>
<keyword evidence="2" id="KW-1185">Reference proteome</keyword>
<proteinExistence type="predicted"/>
<dbReference type="CDD" id="cd08865">
    <property type="entry name" value="SRPBCC_10"/>
    <property type="match status" value="1"/>
</dbReference>
<sequence>MVDVITEITINRPITEVSEYATNPDHAPEWYVNIHSVDWRTPKPLKLGSQIAFKAKFLGKELAYVYEIVEFIPEKKFVMKTVDGPFPMETIYTWQAIDEGHTQMTLQNKGNPKGFNKILSIFMTFMMRRANMKDLIKIKTILEQ</sequence>
<dbReference type="SUPFAM" id="SSF55961">
    <property type="entry name" value="Bet v1-like"/>
    <property type="match status" value="1"/>
</dbReference>
<comment type="caution">
    <text evidence="1">The sequence shown here is derived from an EMBL/GenBank/DDBJ whole genome shotgun (WGS) entry which is preliminary data.</text>
</comment>
<dbReference type="OrthoDB" id="2898773at2"/>
<organism evidence="1 2">
    <name type="scientific">Cytobacillus praedii</name>
    <dbReference type="NCBI Taxonomy" id="1742358"/>
    <lineage>
        <taxon>Bacteria</taxon>
        <taxon>Bacillati</taxon>
        <taxon>Bacillota</taxon>
        <taxon>Bacilli</taxon>
        <taxon>Bacillales</taxon>
        <taxon>Bacillaceae</taxon>
        <taxon>Cytobacillus</taxon>
    </lineage>
</organism>
<dbReference type="InterPro" id="IPR019587">
    <property type="entry name" value="Polyketide_cyclase/dehydratase"/>
</dbReference>
<dbReference type="EMBL" id="SJTH01000020">
    <property type="protein sequence ID" value="TCJ03211.1"/>
    <property type="molecule type" value="Genomic_DNA"/>
</dbReference>
<accession>A0A4R1ASQ1</accession>
<dbReference type="RefSeq" id="WP_057766963.1">
    <property type="nucleotide sequence ID" value="NZ_LMBX01000023.1"/>
</dbReference>
<protein>
    <submittedName>
        <fullName evidence="1">ATPase</fullName>
    </submittedName>
</protein>